<keyword evidence="1" id="KW-0472">Membrane</keyword>
<name>A0A511MX52_DEIC1</name>
<organism evidence="2 3">
    <name type="scientific">Deinococcus cellulosilyticus (strain DSM 18568 / NBRC 106333 / KACC 11606 / 5516J-15)</name>
    <dbReference type="NCBI Taxonomy" id="1223518"/>
    <lineage>
        <taxon>Bacteria</taxon>
        <taxon>Thermotogati</taxon>
        <taxon>Deinococcota</taxon>
        <taxon>Deinococci</taxon>
        <taxon>Deinococcales</taxon>
        <taxon>Deinococcaceae</taxon>
        <taxon>Deinococcus</taxon>
    </lineage>
</organism>
<protein>
    <submittedName>
        <fullName evidence="2">Uncharacterized protein</fullName>
    </submittedName>
</protein>
<sequence length="59" mass="6473">MTENSETRATPAQKRNYTGSVVTAVVLGVIAGVIVALFFLKRKHPDDVDLDENDNPLFV</sequence>
<proteinExistence type="predicted"/>
<keyword evidence="1" id="KW-0812">Transmembrane</keyword>
<gene>
    <name evidence="2" type="ORF">DC3_08000</name>
</gene>
<accession>A0A511MX52</accession>
<comment type="caution">
    <text evidence="2">The sequence shown here is derived from an EMBL/GenBank/DDBJ whole genome shotgun (WGS) entry which is preliminary data.</text>
</comment>
<dbReference type="Proteomes" id="UP000321306">
    <property type="component" value="Unassembled WGS sequence"/>
</dbReference>
<feature type="transmembrane region" description="Helical" evidence="1">
    <location>
        <begin position="20"/>
        <end position="40"/>
    </location>
</feature>
<keyword evidence="1" id="KW-1133">Transmembrane helix</keyword>
<dbReference type="EMBL" id="BJXB01000003">
    <property type="protein sequence ID" value="GEM45165.1"/>
    <property type="molecule type" value="Genomic_DNA"/>
</dbReference>
<evidence type="ECO:0000313" key="2">
    <source>
        <dbReference type="EMBL" id="GEM45165.1"/>
    </source>
</evidence>
<dbReference type="AlphaFoldDB" id="A0A511MX52"/>
<keyword evidence="3" id="KW-1185">Reference proteome</keyword>
<reference evidence="2 3" key="1">
    <citation type="submission" date="2019-07" db="EMBL/GenBank/DDBJ databases">
        <title>Whole genome shotgun sequence of Deinococcus cellulosilyticus NBRC 106333.</title>
        <authorList>
            <person name="Hosoyama A."/>
            <person name="Uohara A."/>
            <person name="Ohji S."/>
            <person name="Ichikawa N."/>
        </authorList>
    </citation>
    <scope>NUCLEOTIDE SEQUENCE [LARGE SCALE GENOMIC DNA]</scope>
    <source>
        <strain evidence="2 3">NBRC 106333</strain>
    </source>
</reference>
<dbReference type="RefSeq" id="WP_146882540.1">
    <property type="nucleotide sequence ID" value="NZ_BJXB01000003.1"/>
</dbReference>
<evidence type="ECO:0000313" key="3">
    <source>
        <dbReference type="Proteomes" id="UP000321306"/>
    </source>
</evidence>
<dbReference type="CDD" id="cd12087">
    <property type="entry name" value="TM_EGFR-like"/>
    <property type="match status" value="1"/>
</dbReference>
<evidence type="ECO:0000256" key="1">
    <source>
        <dbReference type="SAM" id="Phobius"/>
    </source>
</evidence>